<dbReference type="GO" id="GO:0051262">
    <property type="term" value="P:protein tetramerization"/>
    <property type="evidence" value="ECO:0007669"/>
    <property type="project" value="InterPro"/>
</dbReference>
<evidence type="ECO:0000256" key="2">
    <source>
        <dbReference type="ARBA" id="ARBA00022448"/>
    </source>
</evidence>
<keyword evidence="5 6" id="KW-0143">Chaperone</keyword>
<dbReference type="RefSeq" id="WP_091193924.1">
    <property type="nucleotide sequence ID" value="NZ_FOVE01000009.1"/>
</dbReference>
<dbReference type="GO" id="GO:0005737">
    <property type="term" value="C:cytoplasm"/>
    <property type="evidence" value="ECO:0007669"/>
    <property type="project" value="UniProtKB-SubCell"/>
</dbReference>
<dbReference type="NCBIfam" id="TIGR00809">
    <property type="entry name" value="secB"/>
    <property type="match status" value="1"/>
</dbReference>
<comment type="subunit">
    <text evidence="6">Homotetramer, a dimer of dimers. One homotetramer interacts with 1 SecA dimer.</text>
</comment>
<dbReference type="PRINTS" id="PR01594">
    <property type="entry name" value="SECBCHAPRONE"/>
</dbReference>
<keyword evidence="3 6" id="KW-0653">Protein transport</keyword>
<dbReference type="AlphaFoldDB" id="A0A1I4Z6B7"/>
<gene>
    <name evidence="6" type="primary">secB</name>
    <name evidence="7" type="ORF">SAMN05660284_01549</name>
</gene>
<evidence type="ECO:0000256" key="1">
    <source>
        <dbReference type="ARBA" id="ARBA00009990"/>
    </source>
</evidence>
<dbReference type="InterPro" id="IPR003708">
    <property type="entry name" value="SecB"/>
</dbReference>
<dbReference type="STRING" id="83765.SAMN05660284_01549"/>
<name>A0A1I4Z6B7_9NEIS</name>
<proteinExistence type="inferred from homology"/>
<dbReference type="Gene3D" id="3.10.420.10">
    <property type="entry name" value="SecB-like"/>
    <property type="match status" value="1"/>
</dbReference>
<dbReference type="Pfam" id="PF02556">
    <property type="entry name" value="SecB"/>
    <property type="match status" value="1"/>
</dbReference>
<dbReference type="SUPFAM" id="SSF54611">
    <property type="entry name" value="SecB-like"/>
    <property type="match status" value="1"/>
</dbReference>
<dbReference type="NCBIfam" id="NF004392">
    <property type="entry name" value="PRK05751.1-3"/>
    <property type="match status" value="1"/>
</dbReference>
<dbReference type="EMBL" id="FOVE01000009">
    <property type="protein sequence ID" value="SFN45822.1"/>
    <property type="molecule type" value="Genomic_DNA"/>
</dbReference>
<comment type="subcellular location">
    <subcellularLocation>
        <location evidence="6">Cytoplasm</location>
    </subcellularLocation>
</comment>
<evidence type="ECO:0000313" key="7">
    <source>
        <dbReference type="EMBL" id="SFN45822.1"/>
    </source>
</evidence>
<dbReference type="Proteomes" id="UP000242869">
    <property type="component" value="Unassembled WGS sequence"/>
</dbReference>
<reference evidence="8" key="1">
    <citation type="submission" date="2016-10" db="EMBL/GenBank/DDBJ databases">
        <authorList>
            <person name="Varghese N."/>
            <person name="Submissions S."/>
        </authorList>
    </citation>
    <scope>NUCLEOTIDE SEQUENCE [LARGE SCALE GENOMIC DNA]</scope>
    <source>
        <strain evidence="8">DSM 6150</strain>
    </source>
</reference>
<dbReference type="OrthoDB" id="9795145at2"/>
<keyword evidence="6" id="KW-0963">Cytoplasm</keyword>
<protein>
    <recommendedName>
        <fullName evidence="6">Protein-export protein SecB</fullName>
    </recommendedName>
</protein>
<evidence type="ECO:0000313" key="8">
    <source>
        <dbReference type="Proteomes" id="UP000242869"/>
    </source>
</evidence>
<keyword evidence="4 6" id="KW-0811">Translocation</keyword>
<evidence type="ECO:0000256" key="6">
    <source>
        <dbReference type="HAMAP-Rule" id="MF_00821"/>
    </source>
</evidence>
<dbReference type="GO" id="GO:0006457">
    <property type="term" value="P:protein folding"/>
    <property type="evidence" value="ECO:0007669"/>
    <property type="project" value="UniProtKB-UniRule"/>
</dbReference>
<dbReference type="GO" id="GO:0051082">
    <property type="term" value="F:unfolded protein binding"/>
    <property type="evidence" value="ECO:0007669"/>
    <property type="project" value="InterPro"/>
</dbReference>
<evidence type="ECO:0000256" key="5">
    <source>
        <dbReference type="ARBA" id="ARBA00023186"/>
    </source>
</evidence>
<comment type="similarity">
    <text evidence="1 6">Belongs to the SecB family.</text>
</comment>
<comment type="function">
    <text evidence="6">One of the proteins required for the normal export of preproteins out of the cell cytoplasm. It is a molecular chaperone that binds to a subset of precursor proteins, maintaining them in a translocation-competent state. It also specifically binds to its receptor SecA.</text>
</comment>
<keyword evidence="8" id="KW-1185">Reference proteome</keyword>
<dbReference type="InterPro" id="IPR035958">
    <property type="entry name" value="SecB-like_sf"/>
</dbReference>
<dbReference type="HAMAP" id="MF_00821">
    <property type="entry name" value="SecB"/>
    <property type="match status" value="1"/>
</dbReference>
<dbReference type="PANTHER" id="PTHR36918:SF1">
    <property type="entry name" value="PROTEIN-EXPORT PROTEIN SECB"/>
    <property type="match status" value="1"/>
</dbReference>
<dbReference type="NCBIfam" id="NF004394">
    <property type="entry name" value="PRK05751.1-5"/>
    <property type="match status" value="1"/>
</dbReference>
<organism evidence="7 8">
    <name type="scientific">Formivibrio citricus</name>
    <dbReference type="NCBI Taxonomy" id="83765"/>
    <lineage>
        <taxon>Bacteria</taxon>
        <taxon>Pseudomonadati</taxon>
        <taxon>Pseudomonadota</taxon>
        <taxon>Betaproteobacteria</taxon>
        <taxon>Neisseriales</taxon>
        <taxon>Chitinibacteraceae</taxon>
        <taxon>Formivibrio</taxon>
    </lineage>
</organism>
<evidence type="ECO:0000256" key="4">
    <source>
        <dbReference type="ARBA" id="ARBA00023010"/>
    </source>
</evidence>
<accession>A0A1I4Z6B7</accession>
<keyword evidence="2 6" id="KW-0813">Transport</keyword>
<dbReference type="GO" id="GO:0015031">
    <property type="term" value="P:protein transport"/>
    <property type="evidence" value="ECO:0007669"/>
    <property type="project" value="UniProtKB-UniRule"/>
</dbReference>
<dbReference type="PANTHER" id="PTHR36918">
    <property type="match status" value="1"/>
</dbReference>
<sequence>MSEQQAQAVQPTFSIQKLYITDISLESPNTPMCFMEQADPQIDVNFQNEARAFDGGFYEVSLKATAQAKIEDRTLFLVEISQAGLFHIENVPEGDMDALLGIGCPTVLFPYLREAVSDLTVRAGFAPLLLQPVNFEAIYLQQHAAQQDQATGNA</sequence>
<evidence type="ECO:0000256" key="3">
    <source>
        <dbReference type="ARBA" id="ARBA00022927"/>
    </source>
</evidence>